<proteinExistence type="inferred from homology"/>
<feature type="region of interest" description="Disordered" evidence="4">
    <location>
        <begin position="708"/>
        <end position="759"/>
    </location>
</feature>
<comment type="subcellular location">
    <subcellularLocation>
        <location evidence="1">Nucleus</location>
    </subcellularLocation>
</comment>
<reference evidence="6" key="2">
    <citation type="submission" date="2024-01" db="EMBL/GenBank/DDBJ databases">
        <authorList>
            <person name="He J."/>
            <person name="Wang M."/>
            <person name="Zheng J."/>
            <person name="Liu Z."/>
        </authorList>
    </citation>
    <scope>NUCLEOTIDE SEQUENCE</scope>
    <source>
        <strain evidence="6">ZL_2023a</strain>
        <tissue evidence="6">Muscle</tissue>
    </source>
</reference>
<dbReference type="AlphaFoldDB" id="A0AAW0Y6I7"/>
<evidence type="ECO:0000256" key="1">
    <source>
        <dbReference type="ARBA" id="ARBA00004123"/>
    </source>
</evidence>
<dbReference type="EMBL" id="JARKIK010000007">
    <property type="protein sequence ID" value="KAK8750978.1"/>
    <property type="molecule type" value="Genomic_DNA"/>
</dbReference>
<feature type="compositionally biased region" description="Acidic residues" evidence="4">
    <location>
        <begin position="639"/>
        <end position="671"/>
    </location>
</feature>
<dbReference type="EMBL" id="JARKIK010000007">
    <property type="protein sequence ID" value="KAK8750980.1"/>
    <property type="molecule type" value="Genomic_DNA"/>
</dbReference>
<dbReference type="InterPro" id="IPR016024">
    <property type="entry name" value="ARM-type_fold"/>
</dbReference>
<evidence type="ECO:0000259" key="5">
    <source>
        <dbReference type="Pfam" id="PF08167"/>
    </source>
</evidence>
<dbReference type="InterPro" id="IPR012583">
    <property type="entry name" value="RIX1_N"/>
</dbReference>
<evidence type="ECO:0000313" key="6">
    <source>
        <dbReference type="EMBL" id="KAK8750980.1"/>
    </source>
</evidence>
<feature type="compositionally biased region" description="Acidic residues" evidence="4">
    <location>
        <begin position="679"/>
        <end position="691"/>
    </location>
</feature>
<organism evidence="6 7">
    <name type="scientific">Cherax quadricarinatus</name>
    <name type="common">Australian red claw crayfish</name>
    <dbReference type="NCBI Taxonomy" id="27406"/>
    <lineage>
        <taxon>Eukaryota</taxon>
        <taxon>Metazoa</taxon>
        <taxon>Ecdysozoa</taxon>
        <taxon>Arthropoda</taxon>
        <taxon>Crustacea</taxon>
        <taxon>Multicrustacea</taxon>
        <taxon>Malacostraca</taxon>
        <taxon>Eumalacostraca</taxon>
        <taxon>Eucarida</taxon>
        <taxon>Decapoda</taxon>
        <taxon>Pleocyemata</taxon>
        <taxon>Astacidea</taxon>
        <taxon>Parastacoidea</taxon>
        <taxon>Parastacidae</taxon>
        <taxon>Cherax</taxon>
    </lineage>
</organism>
<dbReference type="SUPFAM" id="SSF48371">
    <property type="entry name" value="ARM repeat"/>
    <property type="match status" value="1"/>
</dbReference>
<dbReference type="Pfam" id="PF08167">
    <property type="entry name" value="RIX1"/>
    <property type="match status" value="1"/>
</dbReference>
<evidence type="ECO:0000256" key="3">
    <source>
        <dbReference type="ARBA" id="ARBA00023242"/>
    </source>
</evidence>
<keyword evidence="7" id="KW-1185">Reference proteome</keyword>
<feature type="region of interest" description="Disordered" evidence="4">
    <location>
        <begin position="601"/>
        <end position="691"/>
    </location>
</feature>
<evidence type="ECO:0000256" key="4">
    <source>
        <dbReference type="SAM" id="MobiDB-lite"/>
    </source>
</evidence>
<feature type="compositionally biased region" description="Basic and acidic residues" evidence="4">
    <location>
        <begin position="627"/>
        <end position="638"/>
    </location>
</feature>
<reference evidence="6 7" key="1">
    <citation type="journal article" date="2024" name="BMC Genomics">
        <title>Genome assembly of redclaw crayfish (Cherax quadricarinatus) provides insights into its immune adaptation and hypoxia tolerance.</title>
        <authorList>
            <person name="Liu Z."/>
            <person name="Zheng J."/>
            <person name="Li H."/>
            <person name="Fang K."/>
            <person name="Wang S."/>
            <person name="He J."/>
            <person name="Zhou D."/>
            <person name="Weng S."/>
            <person name="Chi M."/>
            <person name="Gu Z."/>
            <person name="He J."/>
            <person name="Li F."/>
            <person name="Wang M."/>
        </authorList>
    </citation>
    <scope>NUCLEOTIDE SEQUENCE [LARGE SCALE GENOMIC DNA]</scope>
    <source>
        <strain evidence="6">ZL_2023a</strain>
    </source>
</reference>
<name>A0AAW0Y6I7_CHEQU</name>
<dbReference type="PANTHER" id="PTHR34105">
    <property type="entry name" value="PROLINE-, GLUTAMIC ACID- AND LEUCINE-RICH PROTEIN 1"/>
    <property type="match status" value="1"/>
</dbReference>
<feature type="compositionally biased region" description="Acidic residues" evidence="4">
    <location>
        <begin position="610"/>
        <end position="623"/>
    </location>
</feature>
<feature type="domain" description="Pre-rRNA-processing protein RIX1 N-terminal" evidence="5">
    <location>
        <begin position="22"/>
        <end position="180"/>
    </location>
</feature>
<evidence type="ECO:0000313" key="7">
    <source>
        <dbReference type="Proteomes" id="UP001445076"/>
    </source>
</evidence>
<sequence length="773" mass="85545">MEVYENIISRLHQRYFSNNSHIITEALQNTGLFQSEARHLLESHVKHINILLSHKKTGEDGIKLLLALVPQCPLVVLTKQGERWLRFCAQVINSGYCARAKIDACQSMIIILKGLPNLPELQRTVLSKPAAPLVTDLAAADSLWNCAALECLYEYLKVSPGQCLPHKTVLEEHILGYLDNPLTRVGQSDAVSRAGKVFAALPLPGMGGSGAQGRAEARGRQLTQLLAVAHSLMDYLFDGIVERESYRHTREYTIHLAPLESLGEISTDPLQTRLAAVTRLVNSLKFIAEMITADVNESVTIAPHDLLGVIFRLLQADIRTLSKYLSQEHKMLTFLMPSLHQHCLLLLRDVLLSIGESVDMYFGVIANLLLSTIKTTTIDNQPEWCTSGQQTRIIAYSVMSTVVEVSCGRHQPNPYLVTLILDDVIPKAQRVTLQNKQTKGLASLSLSKKKSKKKGYSVTVADCGSNTNPLPYLECFSRVARVALSLIEALFTYATHSMTQKIQQLLQTSVMSVAAAVTGVTTIPITYKDGKTRAQLYKTLGSIATHPHPGCPPSYTMIVHLLQKGHQDSDTLVASTCQAALGSVSFIMANPKICSLMHTMKGPSHHNTGEEDEEENLIQEDENIISPEEKKGKDRVSEDQTEEEEDKVEEEIEDIDKDDMVEEEDAAENGEEIEKILEEEKEDTDKEDMVEETEAAEDMVDEQVALEKDMAGSINKTHDGDEGSQDSAPTDERTIAQHLPSRKKPKLSHNEEPVIGPTLDEMLADFVDCGPDD</sequence>
<dbReference type="PANTHER" id="PTHR34105:SF1">
    <property type="entry name" value="PROLINE-, GLUTAMIC ACID- AND LEUCINE-RICH PROTEIN 1"/>
    <property type="match status" value="1"/>
</dbReference>
<feature type="compositionally biased region" description="Basic and acidic residues" evidence="4">
    <location>
        <begin position="708"/>
        <end position="721"/>
    </location>
</feature>
<gene>
    <name evidence="6" type="ORF">OTU49_015085</name>
</gene>
<comment type="similarity">
    <text evidence="2">Belongs to the RIX1/PELP1 family.</text>
</comment>
<evidence type="ECO:0000256" key="2">
    <source>
        <dbReference type="ARBA" id="ARBA00010511"/>
    </source>
</evidence>
<dbReference type="Proteomes" id="UP001445076">
    <property type="component" value="Unassembled WGS sequence"/>
</dbReference>
<comment type="caution">
    <text evidence="6">The sequence shown here is derived from an EMBL/GenBank/DDBJ whole genome shotgun (WGS) entry which is preliminary data.</text>
</comment>
<keyword evidence="3" id="KW-0539">Nucleus</keyword>
<protein>
    <recommendedName>
        <fullName evidence="5">Pre-rRNA-processing protein RIX1 N-terminal domain-containing protein</fullName>
    </recommendedName>
</protein>
<dbReference type="GO" id="GO:0006364">
    <property type="term" value="P:rRNA processing"/>
    <property type="evidence" value="ECO:0007669"/>
    <property type="project" value="TreeGrafter"/>
</dbReference>
<dbReference type="GO" id="GO:0005634">
    <property type="term" value="C:nucleus"/>
    <property type="evidence" value="ECO:0007669"/>
    <property type="project" value="UniProtKB-SubCell"/>
</dbReference>
<accession>A0AAW0Y6I7</accession>